<dbReference type="SMART" id="SM00388">
    <property type="entry name" value="HisKA"/>
    <property type="match status" value="1"/>
</dbReference>
<accession>H1YIZ8</accession>
<dbReference type="SMART" id="SM00387">
    <property type="entry name" value="HATPase_c"/>
    <property type="match status" value="1"/>
</dbReference>
<feature type="transmembrane region" description="Helical" evidence="5">
    <location>
        <begin position="364"/>
        <end position="383"/>
    </location>
</feature>
<dbReference type="OrthoDB" id="9810447at2"/>
<dbReference type="STRING" id="714943.Mucpa_3595"/>
<dbReference type="InterPro" id="IPR005467">
    <property type="entry name" value="His_kinase_dom"/>
</dbReference>
<dbReference type="EMBL" id="CM001403">
    <property type="protein sequence ID" value="EHQ27693.1"/>
    <property type="molecule type" value="Genomic_DNA"/>
</dbReference>
<evidence type="ECO:0000259" key="7">
    <source>
        <dbReference type="PROSITE" id="PS50109"/>
    </source>
</evidence>
<feature type="repeat" description="TPR" evidence="4">
    <location>
        <begin position="212"/>
        <end position="245"/>
    </location>
</feature>
<comment type="catalytic activity">
    <reaction evidence="1">
        <text>ATP + protein L-histidine = ADP + protein N-phospho-L-histidine.</text>
        <dbReference type="EC" id="2.7.13.3"/>
    </reaction>
</comment>
<evidence type="ECO:0000256" key="6">
    <source>
        <dbReference type="SAM" id="SignalP"/>
    </source>
</evidence>
<dbReference type="Pfam" id="PF13424">
    <property type="entry name" value="TPR_12"/>
    <property type="match status" value="1"/>
</dbReference>
<dbReference type="InterPro" id="IPR003661">
    <property type="entry name" value="HisK_dim/P_dom"/>
</dbReference>
<evidence type="ECO:0000256" key="2">
    <source>
        <dbReference type="ARBA" id="ARBA00012438"/>
    </source>
</evidence>
<dbReference type="SUPFAM" id="SSF55874">
    <property type="entry name" value="ATPase domain of HSP90 chaperone/DNA topoisomerase II/histidine kinase"/>
    <property type="match status" value="1"/>
</dbReference>
<keyword evidence="3" id="KW-0597">Phosphoprotein</keyword>
<dbReference type="PRINTS" id="PR00344">
    <property type="entry name" value="BCTRLSENSOR"/>
</dbReference>
<keyword evidence="6" id="KW-0732">Signal</keyword>
<keyword evidence="4" id="KW-0802">TPR repeat</keyword>
<dbReference type="SMART" id="SM00028">
    <property type="entry name" value="TPR"/>
    <property type="match status" value="5"/>
</dbReference>
<dbReference type="InterPro" id="IPR004358">
    <property type="entry name" value="Sig_transdc_His_kin-like_C"/>
</dbReference>
<proteinExistence type="predicted"/>
<organism evidence="8 9">
    <name type="scientific">Mucilaginibacter paludis DSM 18603</name>
    <dbReference type="NCBI Taxonomy" id="714943"/>
    <lineage>
        <taxon>Bacteria</taxon>
        <taxon>Pseudomonadati</taxon>
        <taxon>Bacteroidota</taxon>
        <taxon>Sphingobacteriia</taxon>
        <taxon>Sphingobacteriales</taxon>
        <taxon>Sphingobacteriaceae</taxon>
        <taxon>Mucilaginibacter</taxon>
    </lineage>
</organism>
<evidence type="ECO:0000256" key="3">
    <source>
        <dbReference type="ARBA" id="ARBA00022553"/>
    </source>
</evidence>
<name>H1YIZ8_9SPHI</name>
<dbReference type="SUPFAM" id="SSF47384">
    <property type="entry name" value="Homodimeric domain of signal transducing histidine kinase"/>
    <property type="match status" value="1"/>
</dbReference>
<dbReference type="eggNOG" id="COG0457">
    <property type="taxonomic scope" value="Bacteria"/>
</dbReference>
<feature type="signal peptide" evidence="6">
    <location>
        <begin position="1"/>
        <end position="29"/>
    </location>
</feature>
<dbReference type="Pfam" id="PF13432">
    <property type="entry name" value="TPR_16"/>
    <property type="match status" value="1"/>
</dbReference>
<dbReference type="PANTHER" id="PTHR43547">
    <property type="entry name" value="TWO-COMPONENT HISTIDINE KINASE"/>
    <property type="match status" value="1"/>
</dbReference>
<dbReference type="PROSITE" id="PS50005">
    <property type="entry name" value="TPR"/>
    <property type="match status" value="1"/>
</dbReference>
<dbReference type="EC" id="2.7.13.3" evidence="2"/>
<evidence type="ECO:0000256" key="1">
    <source>
        <dbReference type="ARBA" id="ARBA00000085"/>
    </source>
</evidence>
<keyword evidence="8" id="KW-0418">Kinase</keyword>
<keyword evidence="5" id="KW-0812">Transmembrane</keyword>
<keyword evidence="5" id="KW-0472">Membrane</keyword>
<dbReference type="InterPro" id="IPR003594">
    <property type="entry name" value="HATPase_dom"/>
</dbReference>
<dbReference type="Pfam" id="PF02518">
    <property type="entry name" value="HATPase_c"/>
    <property type="match status" value="1"/>
</dbReference>
<reference evidence="8" key="1">
    <citation type="submission" date="2011-09" db="EMBL/GenBank/DDBJ databases">
        <title>The permanent draft genome of Mucilaginibacter paludis DSM 18603.</title>
        <authorList>
            <consortium name="US DOE Joint Genome Institute (JGI-PGF)"/>
            <person name="Lucas S."/>
            <person name="Han J."/>
            <person name="Lapidus A."/>
            <person name="Bruce D."/>
            <person name="Goodwin L."/>
            <person name="Pitluck S."/>
            <person name="Peters L."/>
            <person name="Kyrpides N."/>
            <person name="Mavromatis K."/>
            <person name="Ivanova N."/>
            <person name="Mikhailova N."/>
            <person name="Held B."/>
            <person name="Detter J.C."/>
            <person name="Tapia R."/>
            <person name="Han C."/>
            <person name="Land M."/>
            <person name="Hauser L."/>
            <person name="Markowitz V."/>
            <person name="Cheng J.-F."/>
            <person name="Hugenholtz P."/>
            <person name="Woyke T."/>
            <person name="Wu D."/>
            <person name="Tindall B."/>
            <person name="Brambilla E."/>
            <person name="Klenk H.-P."/>
            <person name="Eisen J.A."/>
        </authorList>
    </citation>
    <scope>NUCLEOTIDE SEQUENCE [LARGE SCALE GENOMIC DNA]</scope>
    <source>
        <strain evidence="8">DSM 18603</strain>
    </source>
</reference>
<evidence type="ECO:0000256" key="4">
    <source>
        <dbReference type="PROSITE-ProRule" id="PRU00339"/>
    </source>
</evidence>
<dbReference type="AlphaFoldDB" id="H1YIZ8"/>
<dbReference type="InterPro" id="IPR036890">
    <property type="entry name" value="HATPase_C_sf"/>
</dbReference>
<keyword evidence="5" id="KW-1133">Transmembrane helix</keyword>
<keyword evidence="8" id="KW-0808">Transferase</keyword>
<dbReference type="InterPro" id="IPR011990">
    <property type="entry name" value="TPR-like_helical_dom_sf"/>
</dbReference>
<dbReference type="Gene3D" id="1.25.40.10">
    <property type="entry name" value="Tetratricopeptide repeat domain"/>
    <property type="match status" value="2"/>
</dbReference>
<dbReference type="HOGENOM" id="CLU_000445_114_67_10"/>
<sequence length="653" mass="73470">MFKHFSCNPILIAIIGLVILMASQGHALAQSNTMDLLKQYQHFKGKPENADEVSICNRLAEKFFFSSTDSALTFAQAALTGAKKLKLQTERARAMANIAKVKYIGGAFFQSLTYADSAVALSGQINYIPGLAGAINTRGLIYLGQNRFADAIPEFQQALVYNTKLKDSSRMSANYFNIGLCNDELNRRKQAFEYLQKSLHIAQQCKDNHMIQMALNRLGEVYYHLKNYPKALSFFKAALNFRNYQDNWEKTFAYSGIAEVQYVMGDYRQALENANKGFIVAKQLNAPWDTERAVKIMAQCYAALNDYEKAYHYQAMSRAYADSLTNERSEKEINYLHLRDKNAENLKLVKENEYNRQVIKSNRVITSLVAAFALLLVGVLFSLRRNIKLKNKLNLELQASNQAIAMQKAEIQAQQGELIALNQTKDRVLAIIGHDLRSPFASVLQALELMDSDELDEAEQKEVMQSFHQQLTLVAGLTNNLLNWANSQHSGATLQTETVELTDVTTEVLALYYSVYTSKQQRISHSFDVRMFVSGDQQHIRIILQNIISNAIKFTPRGGEINVFYTMKDGFTGIHIKDSGKGMPPAKLKQLFISSGRSISEKGTDQELGSGLGLFLIKQFVEENKGYIEVKSEPDGGSEFVVYFQSVPNSFGN</sequence>
<dbReference type="PANTHER" id="PTHR43547:SF2">
    <property type="entry name" value="HYBRID SIGNAL TRANSDUCTION HISTIDINE KINASE C"/>
    <property type="match status" value="1"/>
</dbReference>
<dbReference type="GO" id="GO:0000155">
    <property type="term" value="F:phosphorelay sensor kinase activity"/>
    <property type="evidence" value="ECO:0007669"/>
    <property type="project" value="InterPro"/>
</dbReference>
<dbReference type="CDD" id="cd00082">
    <property type="entry name" value="HisKA"/>
    <property type="match status" value="1"/>
</dbReference>
<feature type="domain" description="Histidine kinase" evidence="7">
    <location>
        <begin position="431"/>
        <end position="648"/>
    </location>
</feature>
<dbReference type="SUPFAM" id="SSF48452">
    <property type="entry name" value="TPR-like"/>
    <property type="match status" value="1"/>
</dbReference>
<dbReference type="PROSITE" id="PS50109">
    <property type="entry name" value="HIS_KIN"/>
    <property type="match status" value="1"/>
</dbReference>
<dbReference type="eggNOG" id="COG2205">
    <property type="taxonomic scope" value="Bacteria"/>
</dbReference>
<dbReference type="Gene3D" id="3.30.565.10">
    <property type="entry name" value="Histidine kinase-like ATPase, C-terminal domain"/>
    <property type="match status" value="1"/>
</dbReference>
<evidence type="ECO:0000313" key="9">
    <source>
        <dbReference type="Proteomes" id="UP000002774"/>
    </source>
</evidence>
<feature type="chain" id="PRO_5005682744" description="histidine kinase" evidence="6">
    <location>
        <begin position="30"/>
        <end position="653"/>
    </location>
</feature>
<dbReference type="Gene3D" id="1.10.287.130">
    <property type="match status" value="1"/>
</dbReference>
<dbReference type="InterPro" id="IPR036097">
    <property type="entry name" value="HisK_dim/P_sf"/>
</dbReference>
<dbReference type="InterPro" id="IPR019734">
    <property type="entry name" value="TPR_rpt"/>
</dbReference>
<protein>
    <recommendedName>
        <fullName evidence="2">histidine kinase</fullName>
        <ecNumber evidence="2">2.7.13.3</ecNumber>
    </recommendedName>
</protein>
<gene>
    <name evidence="8" type="ORF">Mucpa_3595</name>
</gene>
<dbReference type="Proteomes" id="UP000002774">
    <property type="component" value="Chromosome"/>
</dbReference>
<keyword evidence="9" id="KW-1185">Reference proteome</keyword>
<dbReference type="CDD" id="cd00075">
    <property type="entry name" value="HATPase"/>
    <property type="match status" value="1"/>
</dbReference>
<evidence type="ECO:0000256" key="5">
    <source>
        <dbReference type="SAM" id="Phobius"/>
    </source>
</evidence>
<evidence type="ECO:0000313" key="8">
    <source>
        <dbReference type="EMBL" id="EHQ27693.1"/>
    </source>
</evidence>